<gene>
    <name evidence="2" type="ORF">AQS8620_02146</name>
</gene>
<dbReference type="Pfam" id="PF09945">
    <property type="entry name" value="DUF2177"/>
    <property type="match status" value="1"/>
</dbReference>
<dbReference type="AlphaFoldDB" id="A0A1Y5SWE9"/>
<protein>
    <recommendedName>
        <fullName evidence="4">DUF2177 domain-containing protein</fullName>
    </recommendedName>
</protein>
<keyword evidence="1" id="KW-0812">Transmembrane</keyword>
<evidence type="ECO:0000313" key="2">
    <source>
        <dbReference type="EMBL" id="SLN50051.1"/>
    </source>
</evidence>
<feature type="transmembrane region" description="Helical" evidence="1">
    <location>
        <begin position="43"/>
        <end position="67"/>
    </location>
</feature>
<feature type="transmembrane region" description="Helical" evidence="1">
    <location>
        <begin position="79"/>
        <end position="98"/>
    </location>
</feature>
<keyword evidence="1" id="KW-1133">Transmembrane helix</keyword>
<keyword evidence="3" id="KW-1185">Reference proteome</keyword>
<name>A0A1Y5SWE9_9RHOB</name>
<accession>A0A1Y5SWE9</accession>
<dbReference type="OrthoDB" id="166547at2"/>
<reference evidence="2 3" key="1">
    <citation type="submission" date="2017-03" db="EMBL/GenBank/DDBJ databases">
        <authorList>
            <person name="Afonso C.L."/>
            <person name="Miller P.J."/>
            <person name="Scott M.A."/>
            <person name="Spackman E."/>
            <person name="Goraichik I."/>
            <person name="Dimitrov K.M."/>
            <person name="Suarez D.L."/>
            <person name="Swayne D.E."/>
        </authorList>
    </citation>
    <scope>NUCLEOTIDE SEQUENCE [LARGE SCALE GENOMIC DNA]</scope>
    <source>
        <strain evidence="2 3">CECT 8620</strain>
    </source>
</reference>
<dbReference type="RefSeq" id="WP_085836857.1">
    <property type="nucleotide sequence ID" value="NZ_FWFS01000007.1"/>
</dbReference>
<evidence type="ECO:0000256" key="1">
    <source>
        <dbReference type="SAM" id="Phobius"/>
    </source>
</evidence>
<organism evidence="2 3">
    <name type="scientific">Aquimixticola soesokkakensis</name>
    <dbReference type="NCBI Taxonomy" id="1519096"/>
    <lineage>
        <taxon>Bacteria</taxon>
        <taxon>Pseudomonadati</taxon>
        <taxon>Pseudomonadota</taxon>
        <taxon>Alphaproteobacteria</taxon>
        <taxon>Rhodobacterales</taxon>
        <taxon>Paracoccaceae</taxon>
        <taxon>Aquimixticola</taxon>
    </lineage>
</organism>
<sequence length="136" mass="15068">MQYIILYFSTALIFLGCDAVMLKHVMRPLFVRSLGDQLAEDFRLGPAAVFYLFYIAGILILASLPALREGSAWPALWKGALIGAMAYGTYEFTSYAVMARWSPHMVYVDVAWGIFVTGLSAWGGVMITRALLGLFN</sequence>
<evidence type="ECO:0000313" key="3">
    <source>
        <dbReference type="Proteomes" id="UP000193862"/>
    </source>
</evidence>
<proteinExistence type="predicted"/>
<evidence type="ECO:0008006" key="4">
    <source>
        <dbReference type="Google" id="ProtNLM"/>
    </source>
</evidence>
<dbReference type="InterPro" id="IPR018687">
    <property type="entry name" value="DUF2177_membr"/>
</dbReference>
<feature type="transmembrane region" description="Helical" evidence="1">
    <location>
        <begin position="110"/>
        <end position="132"/>
    </location>
</feature>
<keyword evidence="1" id="KW-0472">Membrane</keyword>
<dbReference type="Proteomes" id="UP000193862">
    <property type="component" value="Unassembled WGS sequence"/>
</dbReference>
<dbReference type="EMBL" id="FWFS01000007">
    <property type="protein sequence ID" value="SLN50051.1"/>
    <property type="molecule type" value="Genomic_DNA"/>
</dbReference>